<evidence type="ECO:0008006" key="3">
    <source>
        <dbReference type="Google" id="ProtNLM"/>
    </source>
</evidence>
<dbReference type="AlphaFoldDB" id="A0AAW7MHC0"/>
<dbReference type="InterPro" id="IPR009663">
    <property type="entry name" value="PAP_PilO"/>
</dbReference>
<evidence type="ECO:0000313" key="1">
    <source>
        <dbReference type="EMBL" id="MDN4572033.1"/>
    </source>
</evidence>
<protein>
    <recommendedName>
        <fullName evidence="3">Pilus assembly protein PilO</fullName>
    </recommendedName>
</protein>
<dbReference type="Pfam" id="PF06864">
    <property type="entry name" value="PAP_PilO"/>
    <property type="match status" value="1"/>
</dbReference>
<gene>
    <name evidence="1" type="ORF">DBA34_01945</name>
</gene>
<dbReference type="EMBL" id="QAIC01000024">
    <property type="protein sequence ID" value="MDN4572033.1"/>
    <property type="molecule type" value="Genomic_DNA"/>
</dbReference>
<proteinExistence type="predicted"/>
<name>A0AAW7MHC0_9BURK</name>
<dbReference type="Proteomes" id="UP001172791">
    <property type="component" value="Unassembled WGS sequence"/>
</dbReference>
<reference evidence="1" key="1">
    <citation type="submission" date="2018-04" db="EMBL/GenBank/DDBJ databases">
        <authorList>
            <person name="Jy Z."/>
        </authorList>
    </citation>
    <scope>NUCLEOTIDE SEQUENCE</scope>
    <source>
        <strain evidence="1">LA18</strain>
    </source>
</reference>
<evidence type="ECO:0000313" key="2">
    <source>
        <dbReference type="Proteomes" id="UP001172791"/>
    </source>
</evidence>
<organism evidence="1 2">
    <name type="scientific">Pandoraea cepalis</name>
    <dbReference type="NCBI Taxonomy" id="2508294"/>
    <lineage>
        <taxon>Bacteria</taxon>
        <taxon>Pseudomonadati</taxon>
        <taxon>Pseudomonadota</taxon>
        <taxon>Betaproteobacteria</taxon>
        <taxon>Burkholderiales</taxon>
        <taxon>Burkholderiaceae</taxon>
        <taxon>Pandoraea</taxon>
    </lineage>
</organism>
<comment type="caution">
    <text evidence="1">The sequence shown here is derived from an EMBL/GenBank/DDBJ whole genome shotgun (WGS) entry which is preliminary data.</text>
</comment>
<accession>A0AAW7MHC0</accession>
<dbReference type="RefSeq" id="WP_301233369.1">
    <property type="nucleotide sequence ID" value="NZ_QAIC01000024.1"/>
</dbReference>
<sequence length="460" mass="50238">MRINNPIRLRRKSAVAGSAPGLNVTVINGKKFVADLYWHPLTRIRGYMKEAREVGNEKKYDIVAIRKSEKQIQAGFVRRDANIEKGMYSLASALAGLLGDGWCGAFELPDGRFAVCAVRNQIVVPGFDRIADDAESAKKIYRSIVPYFDDPKDRFFAPKEWGEGQEQVDISGVLKPKALTKDFKLQQLKLGMTPKEVKILALGVSAFLLLCGGGLAVKKRYDDKALAERIQESVRRANELAKINETARNKLVMEALAHPWAKQPTPVDFLSACEASLGALPLSIAGWVLSSGECTTTQAMARYTRRTGLTQLQFQDGVEKFAQLPVAFESADVGLVAVGLKMPAGGDDEVRDANSVQRAIVSRFQEQDPADATISVVRRDVVIKLPPPPPGVAPNPNEKPPAATWREYSIDLKNIGLPASVFLGPVSGLPGLRLTSLKFALQPESAVLTWSLNGTLYAQN</sequence>